<reference evidence="4 5" key="1">
    <citation type="submission" date="2019-03" db="EMBL/GenBank/DDBJ databases">
        <title>Genomic Encyclopedia of Type Strains, Phase IV (KMG-IV): sequencing the most valuable type-strain genomes for metagenomic binning, comparative biology and taxonomic classification.</title>
        <authorList>
            <person name="Goeker M."/>
        </authorList>
    </citation>
    <scope>NUCLEOTIDE SEQUENCE [LARGE SCALE GENOMIC DNA]</scope>
    <source>
        <strain evidence="4 5">DSM 25287</strain>
    </source>
</reference>
<dbReference type="Proteomes" id="UP000295765">
    <property type="component" value="Unassembled WGS sequence"/>
</dbReference>
<evidence type="ECO:0000313" key="4">
    <source>
        <dbReference type="EMBL" id="TCO82346.1"/>
    </source>
</evidence>
<dbReference type="NCBIfam" id="TIGR00254">
    <property type="entry name" value="GGDEF"/>
    <property type="match status" value="1"/>
</dbReference>
<dbReference type="InterPro" id="IPR035919">
    <property type="entry name" value="EAL_sf"/>
</dbReference>
<proteinExistence type="predicted"/>
<dbReference type="InterPro" id="IPR013656">
    <property type="entry name" value="PAS_4"/>
</dbReference>
<sequence length="975" mass="106341">MDNDTDTSRPTMRFFSLKWRALLLTSSVLLLMTMGSAWVSYQNLIEQLREQRSEAGAARLREVHALMGQSFERLRQLAAMVPSIPGVQSALPARDARRLGQVLDSQWPALQLDLGIDLIAFYGPDGGFLQAWDVETGRLPPHARFGELIVRARETEAPAYLLDCDPECVQYLAAPVLAGGRSVGVVVLGANLADLVRNFAAVSGTDIGLLRMGPPRARTAELGRLSDWNADVSALTRPLESLPVLRRAAALHTLDEAADGVLVESGQQACEVRVSALPGVEVTHPVRLVVVSDIGDALAAIRDAARESATASAIGWGLAELLLLGSLWAPMSRLRVTARTLPLLATGAFGAVRRAIRPRAERPLRPADEIDILDSTTVALADRLEELEGQVAERTQTLSRRMDELAAERDFVASLLDTAQVAILTLDQDGQILRANPFTQSLTGQRPQDLLGRRFTDLLLPEAAGDGAQRLAEVIAVGQRHLRHESLVLNRDGSLRNVTWYHSRLRPGAAGGPVVLSVGLDNTERRGAESRLAWMADHDTLTGLPNRRRFQEELELMLNAAQRQGRVGALLLLDLDQFKYVNEADSHLSGDRLLKTIGSALAKELMLAELVARLGGDEFGVLVRDVDAEGAARVAAEINAIVSGVNCEVDGRTHRITASIGVALFPEHGQTVEELLANADLAMYQAKEAGRGHWHVFSEADRSREQLQNRVYWKDRVAQALAEDRFVLYFQPIMHIADGTIAHYEVLLRLLEDDGTVFAAGQFIDAAERTGMIHAVDRVVLSKAIHFLADINRRGIDVSFSLNLSGHSLNDADLLAHLQRELEASGVDTSRLIFEITETAAVGDFAQATSMILFIKSLGCRFALDDFGIGFSSFSYLKHFPVDYLKIDGSFIRQLAGSPDDQIIVKALNQIAAGFGKHTVAEYVESADTLALLREFGIDYAQGYYVSEPRSAEELFGLPLVPRSALAVGENQASA</sequence>
<dbReference type="PROSITE" id="PS50112">
    <property type="entry name" value="PAS"/>
    <property type="match status" value="1"/>
</dbReference>
<dbReference type="SMART" id="SM00091">
    <property type="entry name" value="PAS"/>
    <property type="match status" value="1"/>
</dbReference>
<dbReference type="Pfam" id="PF14827">
    <property type="entry name" value="dCache_3"/>
    <property type="match status" value="1"/>
</dbReference>
<dbReference type="InterPro" id="IPR043128">
    <property type="entry name" value="Rev_trsase/Diguanyl_cyclase"/>
</dbReference>
<dbReference type="InterPro" id="IPR000014">
    <property type="entry name" value="PAS"/>
</dbReference>
<keyword evidence="5" id="KW-1185">Reference proteome</keyword>
<dbReference type="PROSITE" id="PS50883">
    <property type="entry name" value="EAL"/>
    <property type="match status" value="1"/>
</dbReference>
<dbReference type="Pfam" id="PF00990">
    <property type="entry name" value="GGDEF"/>
    <property type="match status" value="1"/>
</dbReference>
<evidence type="ECO:0000259" key="2">
    <source>
        <dbReference type="PROSITE" id="PS50883"/>
    </source>
</evidence>
<dbReference type="RefSeq" id="WP_165904041.1">
    <property type="nucleotide sequence ID" value="NZ_SLWY01000005.1"/>
</dbReference>
<dbReference type="SMART" id="SM00267">
    <property type="entry name" value="GGDEF"/>
    <property type="match status" value="1"/>
</dbReference>
<protein>
    <submittedName>
        <fullName evidence="4">Diguanylate cyclase/phosphodiesterase</fullName>
    </submittedName>
</protein>
<dbReference type="PANTHER" id="PTHR44757:SF4">
    <property type="entry name" value="DIGUANYLATE CYCLASE DGCE-RELATED"/>
    <property type="match status" value="1"/>
</dbReference>
<comment type="caution">
    <text evidence="4">The sequence shown here is derived from an EMBL/GenBank/DDBJ whole genome shotgun (WGS) entry which is preliminary data.</text>
</comment>
<accession>A0A4R2LD35</accession>
<dbReference type="InterPro" id="IPR052155">
    <property type="entry name" value="Biofilm_reg_signaling"/>
</dbReference>
<dbReference type="InterPro" id="IPR000160">
    <property type="entry name" value="GGDEF_dom"/>
</dbReference>
<dbReference type="InterPro" id="IPR035965">
    <property type="entry name" value="PAS-like_dom_sf"/>
</dbReference>
<dbReference type="InterPro" id="IPR001633">
    <property type="entry name" value="EAL_dom"/>
</dbReference>
<dbReference type="InterPro" id="IPR029150">
    <property type="entry name" value="dCache_3"/>
</dbReference>
<dbReference type="SUPFAM" id="SSF141868">
    <property type="entry name" value="EAL domain-like"/>
    <property type="match status" value="1"/>
</dbReference>
<evidence type="ECO:0000259" key="3">
    <source>
        <dbReference type="PROSITE" id="PS50887"/>
    </source>
</evidence>
<dbReference type="PROSITE" id="PS50887">
    <property type="entry name" value="GGDEF"/>
    <property type="match status" value="1"/>
</dbReference>
<dbReference type="PANTHER" id="PTHR44757">
    <property type="entry name" value="DIGUANYLATE CYCLASE DGCP"/>
    <property type="match status" value="1"/>
</dbReference>
<dbReference type="InterPro" id="IPR029787">
    <property type="entry name" value="Nucleotide_cyclase"/>
</dbReference>
<dbReference type="CDD" id="cd00130">
    <property type="entry name" value="PAS"/>
    <property type="match status" value="1"/>
</dbReference>
<dbReference type="EMBL" id="SLWY01000005">
    <property type="protein sequence ID" value="TCO82346.1"/>
    <property type="molecule type" value="Genomic_DNA"/>
</dbReference>
<organism evidence="4 5">
    <name type="scientific">Plasticicumulans lactativorans</name>
    <dbReference type="NCBI Taxonomy" id="1133106"/>
    <lineage>
        <taxon>Bacteria</taxon>
        <taxon>Pseudomonadati</taxon>
        <taxon>Pseudomonadota</taxon>
        <taxon>Gammaproteobacteria</taxon>
        <taxon>Candidatus Competibacteraceae</taxon>
        <taxon>Plasticicumulans</taxon>
    </lineage>
</organism>
<dbReference type="SUPFAM" id="SSF55073">
    <property type="entry name" value="Nucleotide cyclase"/>
    <property type="match status" value="1"/>
</dbReference>
<dbReference type="Gene3D" id="3.30.450.20">
    <property type="entry name" value="PAS domain"/>
    <property type="match status" value="1"/>
</dbReference>
<dbReference type="Pfam" id="PF00563">
    <property type="entry name" value="EAL"/>
    <property type="match status" value="1"/>
</dbReference>
<dbReference type="Pfam" id="PF08448">
    <property type="entry name" value="PAS_4"/>
    <property type="match status" value="1"/>
</dbReference>
<dbReference type="SUPFAM" id="SSF55785">
    <property type="entry name" value="PYP-like sensor domain (PAS domain)"/>
    <property type="match status" value="1"/>
</dbReference>
<dbReference type="CDD" id="cd01948">
    <property type="entry name" value="EAL"/>
    <property type="match status" value="1"/>
</dbReference>
<dbReference type="SMART" id="SM00052">
    <property type="entry name" value="EAL"/>
    <property type="match status" value="1"/>
</dbReference>
<dbReference type="AlphaFoldDB" id="A0A4R2LD35"/>
<feature type="domain" description="EAL" evidence="2">
    <location>
        <begin position="710"/>
        <end position="963"/>
    </location>
</feature>
<evidence type="ECO:0000313" key="5">
    <source>
        <dbReference type="Proteomes" id="UP000295765"/>
    </source>
</evidence>
<dbReference type="CDD" id="cd01949">
    <property type="entry name" value="GGDEF"/>
    <property type="match status" value="1"/>
</dbReference>
<feature type="domain" description="GGDEF" evidence="3">
    <location>
        <begin position="566"/>
        <end position="699"/>
    </location>
</feature>
<name>A0A4R2LD35_9GAMM</name>
<gene>
    <name evidence="4" type="ORF">EV699_105136</name>
</gene>
<dbReference type="NCBIfam" id="TIGR00229">
    <property type="entry name" value="sensory_box"/>
    <property type="match status" value="1"/>
</dbReference>
<dbReference type="Gene3D" id="3.30.70.270">
    <property type="match status" value="1"/>
</dbReference>
<dbReference type="Gene3D" id="3.20.20.450">
    <property type="entry name" value="EAL domain"/>
    <property type="match status" value="1"/>
</dbReference>
<feature type="domain" description="PAS" evidence="1">
    <location>
        <begin position="408"/>
        <end position="478"/>
    </location>
</feature>
<evidence type="ECO:0000259" key="1">
    <source>
        <dbReference type="PROSITE" id="PS50112"/>
    </source>
</evidence>